<comment type="caution">
    <text evidence="2">The sequence shown here is derived from an EMBL/GenBank/DDBJ whole genome shotgun (WGS) entry which is preliminary data.</text>
</comment>
<dbReference type="InterPro" id="IPR030931">
    <property type="entry name" value="Group_II_RT_mat"/>
</dbReference>
<dbReference type="CDD" id="cd00085">
    <property type="entry name" value="HNHc"/>
    <property type="match status" value="1"/>
</dbReference>
<dbReference type="InterPro" id="IPR000477">
    <property type="entry name" value="RT_dom"/>
</dbReference>
<keyword evidence="2" id="KW-0808">Transferase</keyword>
<name>A0A1Y3U1G2_9FIRM</name>
<evidence type="ECO:0000259" key="1">
    <source>
        <dbReference type="PROSITE" id="PS50878"/>
    </source>
</evidence>
<keyword evidence="2" id="KW-0695">RNA-directed DNA polymerase</keyword>
<dbReference type="AlphaFoldDB" id="A0A1Y3U1G2"/>
<protein>
    <submittedName>
        <fullName evidence="2">Group II intron reverse transcriptase/maturase</fullName>
    </submittedName>
</protein>
<gene>
    <name evidence="2" type="ORF">B5G26_10155</name>
</gene>
<dbReference type="SMART" id="SM00507">
    <property type="entry name" value="HNHc"/>
    <property type="match status" value="1"/>
</dbReference>
<sequence>MLTSEQQKQKPKQSKIRYTEYYDLQSTFDGLYADSLNGKVFQNLMGLIASEENIKLAYRTIKGNKGSGTPGVDKRTIRHLASMEEERFVRLIQKQFSWYKPRPVRRVEIPKPNGKTRPLGIPTIVDRIVQQCILQALEPICEAKFHERSNGFRPNRSTEHAIAQCCRLMQIQHLHYAVDLDIHGFFDNVNHGKLIRQMWKLGIRDKKLLCISKQMLKAPIVLPDGKRIYPTKGTPQGGILSPLLSNIVLNELDWWVSSQWENMPTHYEYKTRQNAHGTDIKSHTYRALRRSNLKEMYLVRYADDFKIFCRSYQDAVKAFEATKLWLKDRLGLDISPEKSKVINMRQHYSEFLGFKLKVYHKGKKYVVCSHMSDKAVAHAKEKISAAIKAIQTPADSRSQYIAIQQYNAVVAGLHNYYRLATRVSEDFPNLAQGLKKQMANRLRGLTRNGKLERGFIKERYGKSKQLRFLNGHPLIPIGYVQTRDAQHKKKNVNRYTPEGRAEIHKNLGVNTDTMIWLMRTPVLDKTIEFADNRISLFAAQYGRCAISGAELMPYDIRCHHKVPLENGGTDKYSNLVLVTEAVHLLIHATAEATIRKYLKVLQLNKKQLGKLNKLRELAGTPAIAQ</sequence>
<accession>A0A1Y3U1G2</accession>
<dbReference type="InterPro" id="IPR003615">
    <property type="entry name" value="HNH_nuc"/>
</dbReference>
<dbReference type="Pfam" id="PF00078">
    <property type="entry name" value="RVT_1"/>
    <property type="match status" value="1"/>
</dbReference>
<dbReference type="EMBL" id="NFHM01000014">
    <property type="protein sequence ID" value="OUN42035.1"/>
    <property type="molecule type" value="Genomic_DNA"/>
</dbReference>
<proteinExistence type="predicted"/>
<dbReference type="PROSITE" id="PS50878">
    <property type="entry name" value="RT_POL"/>
    <property type="match status" value="1"/>
</dbReference>
<feature type="domain" description="Reverse transcriptase" evidence="1">
    <location>
        <begin position="90"/>
        <end position="356"/>
    </location>
</feature>
<reference evidence="3" key="1">
    <citation type="submission" date="2017-04" db="EMBL/GenBank/DDBJ databases">
        <title>Function of individual gut microbiota members based on whole genome sequencing of pure cultures obtained from chicken caecum.</title>
        <authorList>
            <person name="Medvecky M."/>
            <person name="Cejkova D."/>
            <person name="Polansky O."/>
            <person name="Karasova D."/>
            <person name="Kubasova T."/>
            <person name="Cizek A."/>
            <person name="Rychlik I."/>
        </authorList>
    </citation>
    <scope>NUCLEOTIDE SEQUENCE [LARGE SCALE GENOMIC DNA]</scope>
    <source>
        <strain evidence="3">An75</strain>
    </source>
</reference>
<dbReference type="PANTHER" id="PTHR34047:SF8">
    <property type="entry name" value="PROTEIN YKFC"/>
    <property type="match status" value="1"/>
</dbReference>
<dbReference type="SUPFAM" id="SSF56672">
    <property type="entry name" value="DNA/RNA polymerases"/>
    <property type="match status" value="1"/>
</dbReference>
<organism evidence="2 3">
    <name type="scientific">Anaerotignum lactatifermentans</name>
    <dbReference type="NCBI Taxonomy" id="160404"/>
    <lineage>
        <taxon>Bacteria</taxon>
        <taxon>Bacillati</taxon>
        <taxon>Bacillota</taxon>
        <taxon>Clostridia</taxon>
        <taxon>Lachnospirales</taxon>
        <taxon>Anaerotignaceae</taxon>
        <taxon>Anaerotignum</taxon>
    </lineage>
</organism>
<dbReference type="GO" id="GO:0003964">
    <property type="term" value="F:RNA-directed DNA polymerase activity"/>
    <property type="evidence" value="ECO:0007669"/>
    <property type="project" value="UniProtKB-KW"/>
</dbReference>
<evidence type="ECO:0000313" key="3">
    <source>
        <dbReference type="Proteomes" id="UP000195455"/>
    </source>
</evidence>
<dbReference type="Gene3D" id="1.10.30.50">
    <property type="match status" value="1"/>
</dbReference>
<keyword evidence="2" id="KW-0548">Nucleotidyltransferase</keyword>
<dbReference type="InterPro" id="IPR051083">
    <property type="entry name" value="GrpII_Intron_Splice-Mob/Def"/>
</dbReference>
<dbReference type="InterPro" id="IPR043502">
    <property type="entry name" value="DNA/RNA_pol_sf"/>
</dbReference>
<dbReference type="CDD" id="cd01651">
    <property type="entry name" value="RT_G2_intron"/>
    <property type="match status" value="1"/>
</dbReference>
<dbReference type="PANTHER" id="PTHR34047">
    <property type="entry name" value="NUCLEAR INTRON MATURASE 1, MITOCHONDRIAL-RELATED"/>
    <property type="match status" value="1"/>
</dbReference>
<dbReference type="NCBIfam" id="TIGR04416">
    <property type="entry name" value="group_II_RT_mat"/>
    <property type="match status" value="1"/>
</dbReference>
<dbReference type="Proteomes" id="UP000195455">
    <property type="component" value="Unassembled WGS sequence"/>
</dbReference>
<evidence type="ECO:0000313" key="2">
    <source>
        <dbReference type="EMBL" id="OUN42035.1"/>
    </source>
</evidence>